<proteinExistence type="predicted"/>
<dbReference type="Pfam" id="PF00626">
    <property type="entry name" value="Gelsolin"/>
    <property type="match status" value="1"/>
</dbReference>
<dbReference type="PANTHER" id="PTHR11977:SF25">
    <property type="entry name" value="VILLIN-1"/>
    <property type="match status" value="1"/>
</dbReference>
<dbReference type="GO" id="GO:0051015">
    <property type="term" value="F:actin filament binding"/>
    <property type="evidence" value="ECO:0007669"/>
    <property type="project" value="InterPro"/>
</dbReference>
<sequence>MSLHLNGMINILTILLKDGMLEHDVHYWLGKDANEVESLMVSDKALELDLALGSCTMQYREKQGQESAKFLSYFKPCVIPCEGVYTSGLERSNRGTYHITLLA</sequence>
<evidence type="ECO:0000259" key="1">
    <source>
        <dbReference type="Pfam" id="PF00626"/>
    </source>
</evidence>
<dbReference type="OrthoDB" id="1692236at2759"/>
<protein>
    <submittedName>
        <fullName evidence="3">Villin-1</fullName>
    </submittedName>
</protein>
<feature type="domain" description="Gelsolin-like" evidence="1">
    <location>
        <begin position="24"/>
        <end position="71"/>
    </location>
</feature>
<dbReference type="InterPro" id="IPR007122">
    <property type="entry name" value="Villin/Gelsolin"/>
</dbReference>
<reference evidence="3" key="2">
    <citation type="submission" date="2025-08" db="UniProtKB">
        <authorList>
            <consortium name="RefSeq"/>
        </authorList>
    </citation>
    <scope>IDENTIFICATION</scope>
    <source>
        <tissue evidence="3">Leaf</tissue>
    </source>
</reference>
<dbReference type="InterPro" id="IPR029006">
    <property type="entry name" value="ADF-H/Gelsolin-like_dom_sf"/>
</dbReference>
<gene>
    <name evidence="3" type="primary">LOC110802462</name>
</gene>
<accession>A0A9R0J9V4</accession>
<keyword evidence="2" id="KW-1185">Reference proteome</keyword>
<dbReference type="RefSeq" id="XP_021863581.1">
    <property type="nucleotide sequence ID" value="XM_022007889.2"/>
</dbReference>
<dbReference type="SUPFAM" id="SSF55753">
    <property type="entry name" value="Actin depolymerizing proteins"/>
    <property type="match status" value="1"/>
</dbReference>
<dbReference type="Proteomes" id="UP000813463">
    <property type="component" value="Chromosome 3"/>
</dbReference>
<dbReference type="PANTHER" id="PTHR11977">
    <property type="entry name" value="VILLIN"/>
    <property type="match status" value="1"/>
</dbReference>
<dbReference type="GeneID" id="110802462"/>
<evidence type="ECO:0000313" key="2">
    <source>
        <dbReference type="Proteomes" id="UP000813463"/>
    </source>
</evidence>
<reference evidence="2" key="1">
    <citation type="journal article" date="2021" name="Nat. Commun.">
        <title>Genomic analyses provide insights into spinach domestication and the genetic basis of agronomic traits.</title>
        <authorList>
            <person name="Cai X."/>
            <person name="Sun X."/>
            <person name="Xu C."/>
            <person name="Sun H."/>
            <person name="Wang X."/>
            <person name="Ge C."/>
            <person name="Zhang Z."/>
            <person name="Wang Q."/>
            <person name="Fei Z."/>
            <person name="Jiao C."/>
            <person name="Wang Q."/>
        </authorList>
    </citation>
    <scope>NUCLEOTIDE SEQUENCE [LARGE SCALE GENOMIC DNA]</scope>
    <source>
        <strain evidence="2">cv. Varoflay</strain>
    </source>
</reference>
<name>A0A9R0J9V4_SPIOL</name>
<dbReference type="InterPro" id="IPR007123">
    <property type="entry name" value="Gelsolin-like_dom"/>
</dbReference>
<organism evidence="2 3">
    <name type="scientific">Spinacia oleracea</name>
    <name type="common">Spinach</name>
    <dbReference type="NCBI Taxonomy" id="3562"/>
    <lineage>
        <taxon>Eukaryota</taxon>
        <taxon>Viridiplantae</taxon>
        <taxon>Streptophyta</taxon>
        <taxon>Embryophyta</taxon>
        <taxon>Tracheophyta</taxon>
        <taxon>Spermatophyta</taxon>
        <taxon>Magnoliopsida</taxon>
        <taxon>eudicotyledons</taxon>
        <taxon>Gunneridae</taxon>
        <taxon>Pentapetalae</taxon>
        <taxon>Caryophyllales</taxon>
        <taxon>Chenopodiaceae</taxon>
        <taxon>Chenopodioideae</taxon>
        <taxon>Anserineae</taxon>
        <taxon>Spinacia</taxon>
    </lineage>
</organism>
<dbReference type="Gene3D" id="3.40.20.10">
    <property type="entry name" value="Severin"/>
    <property type="match status" value="1"/>
</dbReference>
<evidence type="ECO:0000313" key="3">
    <source>
        <dbReference type="RefSeq" id="XP_021863581.1"/>
    </source>
</evidence>
<dbReference type="AlphaFoldDB" id="A0A9R0J9V4"/>
<dbReference type="KEGG" id="soe:110802462"/>